<keyword evidence="1" id="KW-0812">Transmembrane</keyword>
<feature type="transmembrane region" description="Helical" evidence="1">
    <location>
        <begin position="30"/>
        <end position="49"/>
    </location>
</feature>
<keyword evidence="1" id="KW-1133">Transmembrane helix</keyword>
<accession>A0AAD8PBZ4</accession>
<name>A0AAD8PBZ4_TARER</name>
<reference evidence="2" key="1">
    <citation type="journal article" date="2023" name="bioRxiv">
        <title>Improved chromosome-level genome assembly for marigold (Tagetes erecta).</title>
        <authorList>
            <person name="Jiang F."/>
            <person name="Yuan L."/>
            <person name="Wang S."/>
            <person name="Wang H."/>
            <person name="Xu D."/>
            <person name="Wang A."/>
            <person name="Fan W."/>
        </authorList>
    </citation>
    <scope>NUCLEOTIDE SEQUENCE</scope>
    <source>
        <strain evidence="2">WSJ</strain>
        <tissue evidence="2">Leaf</tissue>
    </source>
</reference>
<keyword evidence="1" id="KW-0472">Membrane</keyword>
<dbReference type="Proteomes" id="UP001229421">
    <property type="component" value="Unassembled WGS sequence"/>
</dbReference>
<evidence type="ECO:0000313" key="2">
    <source>
        <dbReference type="EMBL" id="KAK1440809.1"/>
    </source>
</evidence>
<sequence length="68" mass="7666">MNPCICTLCYTFAGFSNFKRISFFKSNNNLFYFILFYLVDFSLAIRTLVSERDGGGGGVAITKGRCCR</sequence>
<proteinExistence type="predicted"/>
<gene>
    <name evidence="2" type="ORF">QVD17_06641</name>
</gene>
<dbReference type="EMBL" id="JAUHHV010000001">
    <property type="protein sequence ID" value="KAK1440809.1"/>
    <property type="molecule type" value="Genomic_DNA"/>
</dbReference>
<comment type="caution">
    <text evidence="2">The sequence shown here is derived from an EMBL/GenBank/DDBJ whole genome shotgun (WGS) entry which is preliminary data.</text>
</comment>
<keyword evidence="3" id="KW-1185">Reference proteome</keyword>
<evidence type="ECO:0000313" key="3">
    <source>
        <dbReference type="Proteomes" id="UP001229421"/>
    </source>
</evidence>
<evidence type="ECO:0000256" key="1">
    <source>
        <dbReference type="SAM" id="Phobius"/>
    </source>
</evidence>
<protein>
    <submittedName>
        <fullName evidence="2">Uncharacterized protein</fullName>
    </submittedName>
</protein>
<dbReference type="AlphaFoldDB" id="A0AAD8PBZ4"/>
<organism evidence="2 3">
    <name type="scientific">Tagetes erecta</name>
    <name type="common">African marigold</name>
    <dbReference type="NCBI Taxonomy" id="13708"/>
    <lineage>
        <taxon>Eukaryota</taxon>
        <taxon>Viridiplantae</taxon>
        <taxon>Streptophyta</taxon>
        <taxon>Embryophyta</taxon>
        <taxon>Tracheophyta</taxon>
        <taxon>Spermatophyta</taxon>
        <taxon>Magnoliopsida</taxon>
        <taxon>eudicotyledons</taxon>
        <taxon>Gunneridae</taxon>
        <taxon>Pentapetalae</taxon>
        <taxon>asterids</taxon>
        <taxon>campanulids</taxon>
        <taxon>Asterales</taxon>
        <taxon>Asteraceae</taxon>
        <taxon>Asteroideae</taxon>
        <taxon>Heliantheae alliance</taxon>
        <taxon>Tageteae</taxon>
        <taxon>Tagetes</taxon>
    </lineage>
</organism>